<name>A0AAV3PZ52_LITER</name>
<dbReference type="Proteomes" id="UP001454036">
    <property type="component" value="Unassembled WGS sequence"/>
</dbReference>
<reference evidence="2 3" key="1">
    <citation type="submission" date="2024-01" db="EMBL/GenBank/DDBJ databases">
        <title>The complete chloroplast genome sequence of Lithospermum erythrorhizon: insights into the phylogenetic relationship among Boraginaceae species and the maternal lineages of purple gromwells.</title>
        <authorList>
            <person name="Okada T."/>
            <person name="Watanabe K."/>
        </authorList>
    </citation>
    <scope>NUCLEOTIDE SEQUENCE [LARGE SCALE GENOMIC DNA]</scope>
</reference>
<comment type="caution">
    <text evidence="2">The sequence shown here is derived from an EMBL/GenBank/DDBJ whole genome shotgun (WGS) entry which is preliminary data.</text>
</comment>
<dbReference type="EMBL" id="BAABME010002859">
    <property type="protein sequence ID" value="GAA0156416.1"/>
    <property type="molecule type" value="Genomic_DNA"/>
</dbReference>
<evidence type="ECO:0000313" key="3">
    <source>
        <dbReference type="Proteomes" id="UP001454036"/>
    </source>
</evidence>
<keyword evidence="3" id="KW-1185">Reference proteome</keyword>
<accession>A0AAV3PZ52</accession>
<organism evidence="2 3">
    <name type="scientific">Lithospermum erythrorhizon</name>
    <name type="common">Purple gromwell</name>
    <name type="synonym">Lithospermum officinale var. erythrorhizon</name>
    <dbReference type="NCBI Taxonomy" id="34254"/>
    <lineage>
        <taxon>Eukaryota</taxon>
        <taxon>Viridiplantae</taxon>
        <taxon>Streptophyta</taxon>
        <taxon>Embryophyta</taxon>
        <taxon>Tracheophyta</taxon>
        <taxon>Spermatophyta</taxon>
        <taxon>Magnoliopsida</taxon>
        <taxon>eudicotyledons</taxon>
        <taxon>Gunneridae</taxon>
        <taxon>Pentapetalae</taxon>
        <taxon>asterids</taxon>
        <taxon>lamiids</taxon>
        <taxon>Boraginales</taxon>
        <taxon>Boraginaceae</taxon>
        <taxon>Boraginoideae</taxon>
        <taxon>Lithospermeae</taxon>
        <taxon>Lithospermum</taxon>
    </lineage>
</organism>
<dbReference type="AlphaFoldDB" id="A0AAV3PZ52"/>
<gene>
    <name evidence="2" type="ORF">LIER_13925</name>
</gene>
<evidence type="ECO:0000256" key="1">
    <source>
        <dbReference type="SAM" id="Coils"/>
    </source>
</evidence>
<keyword evidence="1" id="KW-0175">Coiled coil</keyword>
<sequence length="166" mass="18732">MSWSPGLHEATQKWLQATSASRASADGHSTLYQQTQDLSEELTHERLKVEALEQELLGLRLQASNHPSDMALLDQELKRAQAEREDADRAALPARWEREALQHAYLQVRPLICLRIGAAVLSHFVMYSQKRTQQNDLGSSKTNLHHSKCSSMSHEQCEQVSCRSNG</sequence>
<feature type="coiled-coil region" evidence="1">
    <location>
        <begin position="35"/>
        <end position="90"/>
    </location>
</feature>
<proteinExistence type="predicted"/>
<evidence type="ECO:0000313" key="2">
    <source>
        <dbReference type="EMBL" id="GAA0156416.1"/>
    </source>
</evidence>
<protein>
    <submittedName>
        <fullName evidence="2">Uncharacterized protein</fullName>
    </submittedName>
</protein>